<proteinExistence type="inferred from homology"/>
<dbReference type="PANTHER" id="PTHR30023:SF0">
    <property type="entry name" value="PENICILLIN-SENSITIVE CARBOXYPEPTIDASE A"/>
    <property type="match status" value="1"/>
</dbReference>
<evidence type="ECO:0000256" key="1">
    <source>
        <dbReference type="ARBA" id="ARBA00006096"/>
    </source>
</evidence>
<dbReference type="Gene3D" id="3.40.710.10">
    <property type="entry name" value="DD-peptidase/beta-lactamase superfamily"/>
    <property type="match status" value="2"/>
</dbReference>
<dbReference type="InterPro" id="IPR000667">
    <property type="entry name" value="Peptidase_S13"/>
</dbReference>
<keyword evidence="2 3" id="KW-0378">Hydrolase</keyword>
<dbReference type="GO" id="GO:0000270">
    <property type="term" value="P:peptidoglycan metabolic process"/>
    <property type="evidence" value="ECO:0007669"/>
    <property type="project" value="TreeGrafter"/>
</dbReference>
<evidence type="ECO:0000313" key="3">
    <source>
        <dbReference type="EMBL" id="SLN69052.1"/>
    </source>
</evidence>
<dbReference type="PROSITE" id="PS51318">
    <property type="entry name" value="TAT"/>
    <property type="match status" value="1"/>
</dbReference>
<keyword evidence="4" id="KW-1185">Reference proteome</keyword>
<dbReference type="PRINTS" id="PR00922">
    <property type="entry name" value="DADACBPTASE3"/>
</dbReference>
<evidence type="ECO:0000313" key="4">
    <source>
        <dbReference type="Proteomes" id="UP000193570"/>
    </source>
</evidence>
<dbReference type="PANTHER" id="PTHR30023">
    <property type="entry name" value="D-ALANYL-D-ALANINE CARBOXYPEPTIDASE"/>
    <property type="match status" value="1"/>
</dbReference>
<dbReference type="EMBL" id="FWFK01000007">
    <property type="protein sequence ID" value="SLN69052.1"/>
    <property type="molecule type" value="Genomic_DNA"/>
</dbReference>
<sequence length="501" mass="53435">MSLELSRRRFLAALSASVAAGPALARAPETSLRPVARGDDLWKRSIESLDDIVRDAGLPGRFGFSVGSVDTGAALEERNAATGLPPASVAKALTAAYALEHLGDDHRFVTRCLATGPVDAEGTLDGDLILAGGGDPTLDTDGLAALADDLRAAGVQSVRGRFLVWGGALPQVSQIDPGQPDHVGYNPSVSGLNVNFNRVHFEWRRTGESYQITMDGRSGSLRPPVSMARMVVVARRTPVYTYTDAGDRDDWTVAKAALGNGGARWLPVRRAALYGGEVFQSVAGSAGIRLKAPELIDALPATTEPLAERESQPLETILRDMLKYSTNLTAEAVGCAASVARGEMPATLAESAGMMNAWAREALGLGDVALIDHSGLGDGSRIAAADMCRALVALRRRMELKPLLKPIPIRDEARRVVDGHPLDVHAKTGTLNFVSGLAGYIDCPDGSELAFAIFSGDLDHRATIPREDRDRPQGARTYNTRAKKFQMALIRRWGALYGRPA</sequence>
<keyword evidence="3" id="KW-0645">Protease</keyword>
<dbReference type="OrthoDB" id="5372081at2"/>
<dbReference type="InterPro" id="IPR012338">
    <property type="entry name" value="Beta-lactam/transpept-like"/>
</dbReference>
<dbReference type="Pfam" id="PF02113">
    <property type="entry name" value="Peptidase_S13"/>
    <property type="match status" value="1"/>
</dbReference>
<protein>
    <submittedName>
        <fullName evidence="3">D-alanyl-D-alanine carboxypeptidase DacB</fullName>
        <ecNumber evidence="3">3.4.16.4</ecNumber>
    </submittedName>
</protein>
<dbReference type="EC" id="3.4.16.4" evidence="3"/>
<dbReference type="Proteomes" id="UP000193570">
    <property type="component" value="Unassembled WGS sequence"/>
</dbReference>
<comment type="similarity">
    <text evidence="1">Belongs to the peptidase S13 family.</text>
</comment>
<gene>
    <name evidence="3" type="primary">dacB</name>
    <name evidence="3" type="ORF">ROJ8625_03596</name>
</gene>
<dbReference type="GO" id="GO:0009002">
    <property type="term" value="F:serine-type D-Ala-D-Ala carboxypeptidase activity"/>
    <property type="evidence" value="ECO:0007669"/>
    <property type="project" value="UniProtKB-EC"/>
</dbReference>
<dbReference type="AlphaFoldDB" id="A0A1X7A2W8"/>
<name>A0A1X7A2W8_9RHOB</name>
<keyword evidence="3" id="KW-0121">Carboxypeptidase</keyword>
<dbReference type="RefSeq" id="WP_085793253.1">
    <property type="nucleotide sequence ID" value="NZ_FWFK01000007.1"/>
</dbReference>
<dbReference type="GO" id="GO:0006508">
    <property type="term" value="P:proteolysis"/>
    <property type="evidence" value="ECO:0007669"/>
    <property type="project" value="InterPro"/>
</dbReference>
<dbReference type="SUPFAM" id="SSF56601">
    <property type="entry name" value="beta-lactamase/transpeptidase-like"/>
    <property type="match status" value="1"/>
</dbReference>
<evidence type="ECO:0000256" key="2">
    <source>
        <dbReference type="ARBA" id="ARBA00022801"/>
    </source>
</evidence>
<dbReference type="Gene3D" id="3.50.80.20">
    <property type="entry name" value="D-Ala-D-Ala carboxypeptidase C, peptidase S13"/>
    <property type="match status" value="1"/>
</dbReference>
<reference evidence="3 4" key="1">
    <citation type="submission" date="2017-03" db="EMBL/GenBank/DDBJ databases">
        <authorList>
            <person name="Afonso C.L."/>
            <person name="Miller P.J."/>
            <person name="Scott M.A."/>
            <person name="Spackman E."/>
            <person name="Goraichik I."/>
            <person name="Dimitrov K.M."/>
            <person name="Suarez D.L."/>
            <person name="Swayne D.E."/>
        </authorList>
    </citation>
    <scope>NUCLEOTIDE SEQUENCE [LARGE SCALE GENOMIC DNA]</scope>
    <source>
        <strain evidence="3 4">CECT 8625</strain>
    </source>
</reference>
<accession>A0A1X7A2W8</accession>
<organism evidence="3 4">
    <name type="scientific">Roseivivax jejudonensis</name>
    <dbReference type="NCBI Taxonomy" id="1529041"/>
    <lineage>
        <taxon>Bacteria</taxon>
        <taxon>Pseudomonadati</taxon>
        <taxon>Pseudomonadota</taxon>
        <taxon>Alphaproteobacteria</taxon>
        <taxon>Rhodobacterales</taxon>
        <taxon>Roseobacteraceae</taxon>
        <taxon>Roseivivax</taxon>
    </lineage>
</organism>
<dbReference type="InterPro" id="IPR006311">
    <property type="entry name" value="TAT_signal"/>
</dbReference>
<dbReference type="NCBIfam" id="TIGR00666">
    <property type="entry name" value="PBP4"/>
    <property type="match status" value="1"/>
</dbReference>